<evidence type="ECO:0000313" key="3">
    <source>
        <dbReference type="EMBL" id="TXL78798.1"/>
    </source>
</evidence>
<evidence type="ECO:0000256" key="1">
    <source>
        <dbReference type="SAM" id="MobiDB-lite"/>
    </source>
</evidence>
<feature type="transmembrane region" description="Helical" evidence="2">
    <location>
        <begin position="65"/>
        <end position="89"/>
    </location>
</feature>
<dbReference type="EMBL" id="VDUZ01000006">
    <property type="protein sequence ID" value="TXL78798.1"/>
    <property type="molecule type" value="Genomic_DNA"/>
</dbReference>
<protein>
    <submittedName>
        <fullName evidence="3">Uncharacterized protein</fullName>
    </submittedName>
</protein>
<feature type="transmembrane region" description="Helical" evidence="2">
    <location>
        <begin position="109"/>
        <end position="126"/>
    </location>
</feature>
<keyword evidence="2" id="KW-0812">Transmembrane</keyword>
<keyword evidence="2" id="KW-1133">Transmembrane helix</keyword>
<feature type="transmembrane region" description="Helical" evidence="2">
    <location>
        <begin position="32"/>
        <end position="53"/>
    </location>
</feature>
<keyword evidence="4" id="KW-1185">Reference proteome</keyword>
<comment type="caution">
    <text evidence="3">The sequence shown here is derived from an EMBL/GenBank/DDBJ whole genome shotgun (WGS) entry which is preliminary data.</text>
</comment>
<feature type="region of interest" description="Disordered" evidence="1">
    <location>
        <begin position="306"/>
        <end position="328"/>
    </location>
</feature>
<gene>
    <name evidence="3" type="ORF">FHP25_07330</name>
</gene>
<proteinExistence type="predicted"/>
<dbReference type="Proteomes" id="UP000321638">
    <property type="component" value="Unassembled WGS sequence"/>
</dbReference>
<reference evidence="3 4" key="1">
    <citation type="submission" date="2019-06" db="EMBL/GenBank/DDBJ databases">
        <title>New taxonomy in bacterial strain CC-CFT640, isolated from vineyard.</title>
        <authorList>
            <person name="Lin S.-Y."/>
            <person name="Tsai C.-F."/>
            <person name="Young C.-C."/>
        </authorList>
    </citation>
    <scope>NUCLEOTIDE SEQUENCE [LARGE SCALE GENOMIC DNA]</scope>
    <source>
        <strain evidence="3 4">CC-CFT640</strain>
    </source>
</reference>
<evidence type="ECO:0000313" key="4">
    <source>
        <dbReference type="Proteomes" id="UP000321638"/>
    </source>
</evidence>
<dbReference type="AlphaFoldDB" id="A0A5C8PRF1"/>
<sequence length="328" mass="35741">MENVASWPFEKRLEDVFWRSLPKVGPDAAEQLRAAISPQSLAIMAGVILAWIVSHAFGAGQIIDAVLFASGILCVGMAVFSGINELYGFADRTYNARTPADLDDDADHLAKAIAIIGIAGVMAWLLRRAPNTYLAPRPRIEALPYTGGWRYAPEIIPDASLAPGRGITALWGDIKVSIQGSTKDQALALAHELGHRLFAPRLYLLRRFRIESRHKSMAYSSLWRYLEEAFCETKAQVSVNGFLQFITGITFPVKGGYVYLLRGGAAKNLTSADLMAGHGLLPEAAALLMHGLIAGVQFDLWFSPQPPPAQAPPPPAMVEPRPSAGRRW</sequence>
<accession>A0A5C8PRF1</accession>
<dbReference type="OrthoDB" id="8305232at2"/>
<evidence type="ECO:0000256" key="2">
    <source>
        <dbReference type="SAM" id="Phobius"/>
    </source>
</evidence>
<keyword evidence="2" id="KW-0472">Membrane</keyword>
<name>A0A5C8PRF1_9HYPH</name>
<organism evidence="3 4">
    <name type="scientific">Vineibacter terrae</name>
    <dbReference type="NCBI Taxonomy" id="2586908"/>
    <lineage>
        <taxon>Bacteria</taxon>
        <taxon>Pseudomonadati</taxon>
        <taxon>Pseudomonadota</taxon>
        <taxon>Alphaproteobacteria</taxon>
        <taxon>Hyphomicrobiales</taxon>
        <taxon>Vineibacter</taxon>
    </lineage>
</organism>
<dbReference type="RefSeq" id="WP_147846269.1">
    <property type="nucleotide sequence ID" value="NZ_VDUZ01000006.1"/>
</dbReference>
<feature type="compositionally biased region" description="Pro residues" evidence="1">
    <location>
        <begin position="306"/>
        <end position="317"/>
    </location>
</feature>